<comment type="caution">
    <text evidence="2">The sequence shown here is derived from an EMBL/GenBank/DDBJ whole genome shotgun (WGS) entry which is preliminary data.</text>
</comment>
<accession>A0A8X6PBX1</accession>
<dbReference type="EMBL" id="BMAW01018707">
    <property type="protein sequence ID" value="GFT59735.1"/>
    <property type="molecule type" value="Genomic_DNA"/>
</dbReference>
<evidence type="ECO:0000256" key="1">
    <source>
        <dbReference type="SAM" id="MobiDB-lite"/>
    </source>
</evidence>
<organism evidence="2 3">
    <name type="scientific">Nephila pilipes</name>
    <name type="common">Giant wood spider</name>
    <name type="synonym">Nephila maculata</name>
    <dbReference type="NCBI Taxonomy" id="299642"/>
    <lineage>
        <taxon>Eukaryota</taxon>
        <taxon>Metazoa</taxon>
        <taxon>Ecdysozoa</taxon>
        <taxon>Arthropoda</taxon>
        <taxon>Chelicerata</taxon>
        <taxon>Arachnida</taxon>
        <taxon>Araneae</taxon>
        <taxon>Araneomorphae</taxon>
        <taxon>Entelegynae</taxon>
        <taxon>Araneoidea</taxon>
        <taxon>Nephilidae</taxon>
        <taxon>Nephila</taxon>
    </lineage>
</organism>
<gene>
    <name evidence="2" type="ORF">NPIL_645331</name>
</gene>
<name>A0A8X6PBX1_NEPPI</name>
<evidence type="ECO:0000313" key="2">
    <source>
        <dbReference type="EMBL" id="GFT59735.1"/>
    </source>
</evidence>
<feature type="compositionally biased region" description="Acidic residues" evidence="1">
    <location>
        <begin position="8"/>
        <end position="21"/>
    </location>
</feature>
<protein>
    <submittedName>
        <fullName evidence="2">Uncharacterized protein</fullName>
    </submittedName>
</protein>
<proteinExistence type="predicted"/>
<dbReference type="Proteomes" id="UP000887013">
    <property type="component" value="Unassembled WGS sequence"/>
</dbReference>
<reference evidence="2" key="1">
    <citation type="submission" date="2020-08" db="EMBL/GenBank/DDBJ databases">
        <title>Multicomponent nature underlies the extraordinary mechanical properties of spider dragline silk.</title>
        <authorList>
            <person name="Kono N."/>
            <person name="Nakamura H."/>
            <person name="Mori M."/>
            <person name="Yoshida Y."/>
            <person name="Ohtoshi R."/>
            <person name="Malay A.D."/>
            <person name="Moran D.A.P."/>
            <person name="Tomita M."/>
            <person name="Numata K."/>
            <person name="Arakawa K."/>
        </authorList>
    </citation>
    <scope>NUCLEOTIDE SEQUENCE</scope>
</reference>
<feature type="compositionally biased region" description="Low complexity" evidence="1">
    <location>
        <begin position="23"/>
        <end position="41"/>
    </location>
</feature>
<sequence length="83" mass="9644">MAIGYESDAVDFSDSDNEEVNFDYSGSDSSVSSVMEDNSSSDSDDFAEARQWCLVQIRSYHLHLLVFRFASKKRYEFYNLQYQ</sequence>
<feature type="region of interest" description="Disordered" evidence="1">
    <location>
        <begin position="1"/>
        <end position="44"/>
    </location>
</feature>
<keyword evidence="3" id="KW-1185">Reference proteome</keyword>
<evidence type="ECO:0000313" key="3">
    <source>
        <dbReference type="Proteomes" id="UP000887013"/>
    </source>
</evidence>
<dbReference type="AlphaFoldDB" id="A0A8X6PBX1"/>